<dbReference type="GO" id="GO:0005524">
    <property type="term" value="F:ATP binding"/>
    <property type="evidence" value="ECO:0007669"/>
    <property type="project" value="UniProtKB-KW"/>
</dbReference>
<dbReference type="OrthoDB" id="535945at2759"/>
<dbReference type="SMART" id="SM00219">
    <property type="entry name" value="TyrKc"/>
    <property type="match status" value="1"/>
</dbReference>
<keyword evidence="1" id="KW-0808">Transferase</keyword>
<sequence>MTMFNSLPLTAFLQPNDDPGDVLASLIRLLENNDIYSNRVVNGEGAVVFVFVNSDCLKFCQSRRLMMNSGDTASILDQGNFIVRYLYMANDNAQLPCLQLLFTDCTKWSSALCDMNIYGNGPNITSLSNAANSAVTCAADNGGLNTTGRILIIVLPCFFIAVIIIIAMCLRYKKSVQRLRMQIFGTQLLGERAKKDQAKNLYTDLLLAVASKKDDWEIEPRDLTILHDSLLGSGAFSNVYKGTLAGRIPVLTVNPNLNLVMDSYSTGSTVVAVKKLPSHADDSNRLESFQEIEFMKQLGYHAHVVSMLGCVSNPIDPLIVVEYCAHGDLLKFIRKHKDHLLMDRDDVCPIDVDLCLRMKNLISFAWQIADGMVYLSSKNFIHRDLAARNVLITNTLVAKISDFGLCRQLSTSLYTSRGGRLPIKWMAIESLKYYEFTSSSDVWSFAILLFELFSLGESPYPAIQPTDMISHLEGGNRLPQPEKCPNEVYAIMENCWNVLPAERTTFPRLRDDLTTLLNSDDENYGYITLRNPANMPKMSPESIHRQISKQDVELQSLGRVSSVVSEFEHKYDIVPEDEGQ</sequence>
<evidence type="ECO:0000256" key="3">
    <source>
        <dbReference type="ARBA" id="ARBA00022777"/>
    </source>
</evidence>
<evidence type="ECO:0000313" key="8">
    <source>
        <dbReference type="EMBL" id="CAD6198571.1"/>
    </source>
</evidence>
<protein>
    <recommendedName>
        <fullName evidence="7">Protein kinase domain-containing protein</fullName>
    </recommendedName>
</protein>
<dbReference type="GO" id="GO:0005886">
    <property type="term" value="C:plasma membrane"/>
    <property type="evidence" value="ECO:0007669"/>
    <property type="project" value="TreeGrafter"/>
</dbReference>
<dbReference type="GO" id="GO:0007169">
    <property type="term" value="P:cell surface receptor protein tyrosine kinase signaling pathway"/>
    <property type="evidence" value="ECO:0007669"/>
    <property type="project" value="TreeGrafter"/>
</dbReference>
<dbReference type="InterPro" id="IPR000719">
    <property type="entry name" value="Prot_kinase_dom"/>
</dbReference>
<gene>
    <name evidence="8" type="ORF">CAUJ_LOCUS14477</name>
</gene>
<name>A0A8S1HVM2_9PELO</name>
<dbReference type="FunFam" id="1.10.510.10:FF:000554">
    <property type="entry name" value="Predicted protein"/>
    <property type="match status" value="1"/>
</dbReference>
<evidence type="ECO:0000313" key="9">
    <source>
        <dbReference type="Proteomes" id="UP000835052"/>
    </source>
</evidence>
<dbReference type="InterPro" id="IPR020635">
    <property type="entry name" value="Tyr_kinase_cat_dom"/>
</dbReference>
<dbReference type="PROSITE" id="PS50011">
    <property type="entry name" value="PROTEIN_KINASE_DOM"/>
    <property type="match status" value="1"/>
</dbReference>
<dbReference type="PRINTS" id="PR00109">
    <property type="entry name" value="TYRKINASE"/>
</dbReference>
<evidence type="ECO:0000256" key="6">
    <source>
        <dbReference type="SAM" id="Phobius"/>
    </source>
</evidence>
<dbReference type="PANTHER" id="PTHR24416:SF624">
    <property type="entry name" value="TYROSINE-PROTEIN KINASE F09A5.2-RELATED"/>
    <property type="match status" value="1"/>
</dbReference>
<dbReference type="CDD" id="cd00192">
    <property type="entry name" value="PTKc"/>
    <property type="match status" value="1"/>
</dbReference>
<dbReference type="Gene3D" id="1.10.510.10">
    <property type="entry name" value="Transferase(Phosphotransferase) domain 1"/>
    <property type="match status" value="1"/>
</dbReference>
<dbReference type="PANTHER" id="PTHR24416">
    <property type="entry name" value="TYROSINE-PROTEIN KINASE RECEPTOR"/>
    <property type="match status" value="1"/>
</dbReference>
<evidence type="ECO:0000256" key="1">
    <source>
        <dbReference type="ARBA" id="ARBA00022679"/>
    </source>
</evidence>
<organism evidence="8 9">
    <name type="scientific">Caenorhabditis auriculariae</name>
    <dbReference type="NCBI Taxonomy" id="2777116"/>
    <lineage>
        <taxon>Eukaryota</taxon>
        <taxon>Metazoa</taxon>
        <taxon>Ecdysozoa</taxon>
        <taxon>Nematoda</taxon>
        <taxon>Chromadorea</taxon>
        <taxon>Rhabditida</taxon>
        <taxon>Rhabditina</taxon>
        <taxon>Rhabditomorpha</taxon>
        <taxon>Rhabditoidea</taxon>
        <taxon>Rhabditidae</taxon>
        <taxon>Peloderinae</taxon>
        <taxon>Caenorhabditis</taxon>
    </lineage>
</organism>
<keyword evidence="9" id="KW-1185">Reference proteome</keyword>
<dbReference type="GO" id="GO:0004714">
    <property type="term" value="F:transmembrane receptor protein tyrosine kinase activity"/>
    <property type="evidence" value="ECO:0007669"/>
    <property type="project" value="TreeGrafter"/>
</dbReference>
<keyword evidence="6" id="KW-1133">Transmembrane helix</keyword>
<keyword evidence="6" id="KW-0812">Transmembrane</keyword>
<evidence type="ECO:0000256" key="2">
    <source>
        <dbReference type="ARBA" id="ARBA00022741"/>
    </source>
</evidence>
<dbReference type="AlphaFoldDB" id="A0A8S1HVM2"/>
<evidence type="ECO:0000259" key="7">
    <source>
        <dbReference type="PROSITE" id="PS50011"/>
    </source>
</evidence>
<keyword evidence="4" id="KW-0067">ATP-binding</keyword>
<evidence type="ECO:0000256" key="5">
    <source>
        <dbReference type="ARBA" id="ARBA00023137"/>
    </source>
</evidence>
<comment type="caution">
    <text evidence="8">The sequence shown here is derived from an EMBL/GenBank/DDBJ whole genome shotgun (WGS) entry which is preliminary data.</text>
</comment>
<keyword evidence="6" id="KW-0472">Membrane</keyword>
<keyword evidence="3" id="KW-0418">Kinase</keyword>
<dbReference type="SUPFAM" id="SSF56112">
    <property type="entry name" value="Protein kinase-like (PK-like)"/>
    <property type="match status" value="1"/>
</dbReference>
<dbReference type="InterPro" id="IPR050122">
    <property type="entry name" value="RTK"/>
</dbReference>
<dbReference type="GO" id="GO:0043235">
    <property type="term" value="C:receptor complex"/>
    <property type="evidence" value="ECO:0007669"/>
    <property type="project" value="TreeGrafter"/>
</dbReference>
<dbReference type="Proteomes" id="UP000835052">
    <property type="component" value="Unassembled WGS sequence"/>
</dbReference>
<dbReference type="Pfam" id="PF07714">
    <property type="entry name" value="PK_Tyr_Ser-Thr"/>
    <property type="match status" value="1"/>
</dbReference>
<dbReference type="PROSITE" id="PS00109">
    <property type="entry name" value="PROTEIN_KINASE_TYR"/>
    <property type="match status" value="1"/>
</dbReference>
<feature type="domain" description="Protein kinase" evidence="7">
    <location>
        <begin position="225"/>
        <end position="517"/>
    </location>
</feature>
<feature type="transmembrane region" description="Helical" evidence="6">
    <location>
        <begin position="150"/>
        <end position="172"/>
    </location>
</feature>
<keyword evidence="5" id="KW-0829">Tyrosine-protein kinase</keyword>
<evidence type="ECO:0000256" key="4">
    <source>
        <dbReference type="ARBA" id="ARBA00022840"/>
    </source>
</evidence>
<dbReference type="Gene3D" id="3.30.200.20">
    <property type="entry name" value="Phosphorylase Kinase, domain 1"/>
    <property type="match status" value="1"/>
</dbReference>
<dbReference type="InterPro" id="IPR011009">
    <property type="entry name" value="Kinase-like_dom_sf"/>
</dbReference>
<dbReference type="EMBL" id="CAJGYM010000130">
    <property type="protein sequence ID" value="CAD6198571.1"/>
    <property type="molecule type" value="Genomic_DNA"/>
</dbReference>
<proteinExistence type="predicted"/>
<accession>A0A8S1HVM2</accession>
<keyword evidence="2" id="KW-0547">Nucleotide-binding</keyword>
<dbReference type="InterPro" id="IPR008266">
    <property type="entry name" value="Tyr_kinase_AS"/>
</dbReference>
<reference evidence="8" key="1">
    <citation type="submission" date="2020-10" db="EMBL/GenBank/DDBJ databases">
        <authorList>
            <person name="Kikuchi T."/>
        </authorList>
    </citation>
    <scope>NUCLEOTIDE SEQUENCE</scope>
    <source>
        <strain evidence="8">NKZ352</strain>
    </source>
</reference>
<dbReference type="InterPro" id="IPR001245">
    <property type="entry name" value="Ser-Thr/Tyr_kinase_cat_dom"/>
</dbReference>